<dbReference type="RefSeq" id="WP_144449236.1">
    <property type="nucleotide sequence ID" value="NZ_VLKZ01000002.1"/>
</dbReference>
<protein>
    <submittedName>
        <fullName evidence="1">Uncharacterized protein</fullName>
    </submittedName>
</protein>
<reference evidence="1 2" key="1">
    <citation type="journal article" date="2015" name="Stand. Genomic Sci.">
        <title>Genomic Encyclopedia of Bacterial and Archaeal Type Strains, Phase III: the genomes of soil and plant-associated and newly described type strains.</title>
        <authorList>
            <person name="Whitman W.B."/>
            <person name="Woyke T."/>
            <person name="Klenk H.P."/>
            <person name="Zhou Y."/>
            <person name="Lilburn T.G."/>
            <person name="Beck B.J."/>
            <person name="De Vos P."/>
            <person name="Vandamme P."/>
            <person name="Eisen J.A."/>
            <person name="Garrity G."/>
            <person name="Hugenholtz P."/>
            <person name="Kyrpides N.C."/>
        </authorList>
    </citation>
    <scope>NUCLEOTIDE SEQUENCE [LARGE SCALE GENOMIC DNA]</scope>
    <source>
        <strain evidence="1 2">CGMCC 1.10116</strain>
    </source>
</reference>
<organism evidence="1 2">
    <name type="scientific">Halalkalibacter nanhaiisediminis</name>
    <dbReference type="NCBI Taxonomy" id="688079"/>
    <lineage>
        <taxon>Bacteria</taxon>
        <taxon>Bacillati</taxon>
        <taxon>Bacillota</taxon>
        <taxon>Bacilli</taxon>
        <taxon>Bacillales</taxon>
        <taxon>Bacillaceae</taxon>
        <taxon>Halalkalibacter</taxon>
    </lineage>
</organism>
<evidence type="ECO:0000313" key="1">
    <source>
        <dbReference type="EMBL" id="TWI59158.1"/>
    </source>
</evidence>
<accession>A0A562QQX8</accession>
<sequence>MYVRFLFIGIMLFLVLVACQQVSEDQITQSKEQSQSFQKGNIQNRTLQKEGRFAKQSLELDQEMEQDYQLTFNDFKERWNAVSKELACDLTIDTVEKVSNEKSIYYQAKLNKQIELQVFVSNNQVEKLILLSPITANTFDVLVGWRQIILMLIQESDSLDIDAIFHELGVEPNAEIELHEKKTVTYLGIEMNVSLTNETIVFEASYIN</sequence>
<dbReference type="OrthoDB" id="2908211at2"/>
<name>A0A562QQX8_9BACI</name>
<dbReference type="EMBL" id="VLKZ01000002">
    <property type="protein sequence ID" value="TWI59158.1"/>
    <property type="molecule type" value="Genomic_DNA"/>
</dbReference>
<evidence type="ECO:0000313" key="2">
    <source>
        <dbReference type="Proteomes" id="UP000315711"/>
    </source>
</evidence>
<keyword evidence="2" id="KW-1185">Reference proteome</keyword>
<proteinExistence type="predicted"/>
<dbReference type="Proteomes" id="UP000315711">
    <property type="component" value="Unassembled WGS sequence"/>
</dbReference>
<dbReference type="PROSITE" id="PS51257">
    <property type="entry name" value="PROKAR_LIPOPROTEIN"/>
    <property type="match status" value="1"/>
</dbReference>
<dbReference type="AlphaFoldDB" id="A0A562QQX8"/>
<comment type="caution">
    <text evidence="1">The sequence shown here is derived from an EMBL/GenBank/DDBJ whole genome shotgun (WGS) entry which is preliminary data.</text>
</comment>
<gene>
    <name evidence="1" type="ORF">IQ10_00870</name>
</gene>